<evidence type="ECO:0008006" key="2">
    <source>
        <dbReference type="Google" id="ProtNLM"/>
    </source>
</evidence>
<name>A0A6L2KR46_TANCI</name>
<protein>
    <recommendedName>
        <fullName evidence="2">Reverse transcriptase domain-containing protein</fullName>
    </recommendedName>
</protein>
<comment type="caution">
    <text evidence="1">The sequence shown here is derived from an EMBL/GenBank/DDBJ whole genome shotgun (WGS) entry which is preliminary data.</text>
</comment>
<proteinExistence type="predicted"/>
<evidence type="ECO:0000313" key="1">
    <source>
        <dbReference type="EMBL" id="GEU50485.1"/>
    </source>
</evidence>
<accession>A0A6L2KR46</accession>
<organism evidence="1">
    <name type="scientific">Tanacetum cinerariifolium</name>
    <name type="common">Dalmatian daisy</name>
    <name type="synonym">Chrysanthemum cinerariifolium</name>
    <dbReference type="NCBI Taxonomy" id="118510"/>
    <lineage>
        <taxon>Eukaryota</taxon>
        <taxon>Viridiplantae</taxon>
        <taxon>Streptophyta</taxon>
        <taxon>Embryophyta</taxon>
        <taxon>Tracheophyta</taxon>
        <taxon>Spermatophyta</taxon>
        <taxon>Magnoliopsida</taxon>
        <taxon>eudicotyledons</taxon>
        <taxon>Gunneridae</taxon>
        <taxon>Pentapetalae</taxon>
        <taxon>asterids</taxon>
        <taxon>campanulids</taxon>
        <taxon>Asterales</taxon>
        <taxon>Asteraceae</taxon>
        <taxon>Asteroideae</taxon>
        <taxon>Anthemideae</taxon>
        <taxon>Anthemidinae</taxon>
        <taxon>Tanacetum</taxon>
    </lineage>
</organism>
<dbReference type="EMBL" id="BKCJ010002721">
    <property type="protein sequence ID" value="GEU50485.1"/>
    <property type="molecule type" value="Genomic_DNA"/>
</dbReference>
<gene>
    <name evidence="1" type="ORF">Tci_022463</name>
</gene>
<dbReference type="AlphaFoldDB" id="A0A6L2KR46"/>
<sequence>CGGLPEADHCQPLQYTVNHPIFNAHNDLLSSQTTFMEQMTQLTSMCAMVCQIIQKKQEEKNIEEEQAANAQYWNIFACCDDDDDYNSAITPNEPVDSLNMGAEHLNTIPATESDEFINSSVETLVPNPSESEGENGCDVPACFTTFSNDLFDANYEFDSVNDQSLSDEDFSEKIFSNPLFEEEINSMKIDPHHFNAESDLIESLLNHDYSIIPSSSKIDSLLDEFAGELTLLKSIPPRIDKTDCYPEEEILTLSWKKLIYPTPDYPMPSGIEEVDYDSERDILIFEELLDNYSLSFSINESYHFDIPSFSRPPAKPPDEGRYTYHPPHPIYETYSGDSCGNDSHFGYDCPPRFPLNYEPEPGYIQNYNSCPHDSPSFPQQYLYCDNYGGPHETFQCQPMNQNFYNSNSSAFDQSQPPQFPVIHQPPQETSIEILDAFGNKQYKPEDIQELFRELFNNVQNIHEELAEYINTPSWNRPAFYNNGDDDDEDCTIAITPDFLITNSLIMGGEHLDTIPEKESDEFIKSSVETLVPNPSEFEDECECDVPDCDDSQTTNFLTFSNPLFDDSTSSDDESSHEEVIHEMSFKTYSLIDSLLAEFAVELIFLKSIPPGIDEANCDTEEDIHLVERFFYDNSSPRPPKEFVSENSNAEIESLSPSPIPVEDSDSFMEEIDLTFTPDDPMPSGIEDDDYDSERDILIREELLDNYSLSLPVIESYHFDIPSFSRPPAKPPDGNTGILNIKMMGDISEQKVPMPRLMITRVLNQEKSPDLLSH</sequence>
<feature type="non-terminal residue" evidence="1">
    <location>
        <position position="1"/>
    </location>
</feature>
<reference evidence="1" key="1">
    <citation type="journal article" date="2019" name="Sci. Rep.">
        <title>Draft genome of Tanacetum cinerariifolium, the natural source of mosquito coil.</title>
        <authorList>
            <person name="Yamashiro T."/>
            <person name="Shiraishi A."/>
            <person name="Satake H."/>
            <person name="Nakayama K."/>
        </authorList>
    </citation>
    <scope>NUCLEOTIDE SEQUENCE</scope>
</reference>